<sequence>MTEDFLKAAGLDREESLSDSVVPFAVEGLDVRGRSVKMDEALHTILTRHDYPTPVARLLGEAIVLASLVGSSLKFEGRFILQTQTDGPVSMIVVDLQTPNGLRGYARFDEVALSEAAEKGALSPEELLGKGILAMTIDQGEMTERYQGIVQLDGDGLEDVAHRYFMQSEQIPTKVRLAVAQFSEKGKAADQWRAGGILLQHLPAHGERAMADLPGDGNFDNPETADIDFEPENNWVEASALLETVDDHELVDPQVSSERLLFRLYHETGVRVFEPMVLEEKCGCNADKIEAMLEQFSNEDIDSMVVDGDIEVVCEFCSTAYHFNPHLFLKD</sequence>
<dbReference type="GO" id="GO:0042026">
    <property type="term" value="P:protein refolding"/>
    <property type="evidence" value="ECO:0007669"/>
    <property type="project" value="TreeGrafter"/>
</dbReference>
<dbReference type="PANTHER" id="PTHR30111">
    <property type="entry name" value="33 KDA CHAPERONIN"/>
    <property type="match status" value="1"/>
</dbReference>
<dbReference type="PANTHER" id="PTHR30111:SF1">
    <property type="entry name" value="33 KDA CHAPERONIN"/>
    <property type="match status" value="1"/>
</dbReference>
<dbReference type="InterPro" id="IPR016154">
    <property type="entry name" value="Heat_shock_Hsp33_C"/>
</dbReference>
<evidence type="ECO:0000256" key="4">
    <source>
        <dbReference type="ARBA" id="ARBA00023186"/>
    </source>
</evidence>
<dbReference type="GO" id="GO:0051082">
    <property type="term" value="F:unfolded protein binding"/>
    <property type="evidence" value="ECO:0007669"/>
    <property type="project" value="InterPro"/>
</dbReference>
<organism evidence="6 7">
    <name type="scientific">Maritalea myrionectae</name>
    <dbReference type="NCBI Taxonomy" id="454601"/>
    <lineage>
        <taxon>Bacteria</taxon>
        <taxon>Pseudomonadati</taxon>
        <taxon>Pseudomonadota</taxon>
        <taxon>Alphaproteobacteria</taxon>
        <taxon>Hyphomicrobiales</taxon>
        <taxon>Devosiaceae</taxon>
        <taxon>Maritalea</taxon>
    </lineage>
</organism>
<dbReference type="CDD" id="cd00498">
    <property type="entry name" value="Hsp33"/>
    <property type="match status" value="1"/>
</dbReference>
<evidence type="ECO:0000313" key="6">
    <source>
        <dbReference type="EMBL" id="AVX05513.1"/>
    </source>
</evidence>
<dbReference type="GO" id="GO:0044183">
    <property type="term" value="F:protein folding chaperone"/>
    <property type="evidence" value="ECO:0007669"/>
    <property type="project" value="TreeGrafter"/>
</dbReference>
<proteinExistence type="predicted"/>
<keyword evidence="5" id="KW-0676">Redox-active center</keyword>
<evidence type="ECO:0000256" key="5">
    <source>
        <dbReference type="ARBA" id="ARBA00023284"/>
    </source>
</evidence>
<dbReference type="InterPro" id="IPR016153">
    <property type="entry name" value="Heat_shock_Hsp33_N"/>
</dbReference>
<keyword evidence="2" id="KW-0862">Zinc</keyword>
<dbReference type="STRING" id="1122213.GCA_000423365_00697"/>
<dbReference type="PIRSF" id="PIRSF005261">
    <property type="entry name" value="Heat_shock_Hsp33"/>
    <property type="match status" value="1"/>
</dbReference>
<evidence type="ECO:0000256" key="3">
    <source>
        <dbReference type="ARBA" id="ARBA00023157"/>
    </source>
</evidence>
<dbReference type="Proteomes" id="UP000258927">
    <property type="component" value="Chromosome"/>
</dbReference>
<dbReference type="SUPFAM" id="SSF118352">
    <property type="entry name" value="HSP33 redox switch-like"/>
    <property type="match status" value="1"/>
</dbReference>
<protein>
    <submittedName>
        <fullName evidence="6">33 kDa chaperonin</fullName>
    </submittedName>
</protein>
<name>A0A2R4MHU8_9HYPH</name>
<accession>A0A2R4MHU8</accession>
<keyword evidence="3" id="KW-1015">Disulfide bond</keyword>
<dbReference type="KEGG" id="mmyr:MXMO3_03006"/>
<evidence type="ECO:0000256" key="2">
    <source>
        <dbReference type="ARBA" id="ARBA00022833"/>
    </source>
</evidence>
<keyword evidence="1" id="KW-0963">Cytoplasm</keyword>
<keyword evidence="7" id="KW-1185">Reference proteome</keyword>
<dbReference type="Gene3D" id="3.55.30.10">
    <property type="entry name" value="Hsp33 domain"/>
    <property type="match status" value="1"/>
</dbReference>
<dbReference type="InterPro" id="IPR023212">
    <property type="entry name" value="Hsp33_helix_hairpin_bin_dom_sf"/>
</dbReference>
<keyword evidence="4" id="KW-0143">Chaperone</keyword>
<evidence type="ECO:0000313" key="7">
    <source>
        <dbReference type="Proteomes" id="UP000258927"/>
    </source>
</evidence>
<dbReference type="GO" id="GO:0005737">
    <property type="term" value="C:cytoplasm"/>
    <property type="evidence" value="ECO:0007669"/>
    <property type="project" value="InterPro"/>
</dbReference>
<dbReference type="InterPro" id="IPR000397">
    <property type="entry name" value="Heat_shock_Hsp33"/>
</dbReference>
<dbReference type="Gene3D" id="1.10.287.480">
    <property type="entry name" value="helix hairpin bin"/>
    <property type="match status" value="1"/>
</dbReference>
<reference evidence="6 7" key="1">
    <citation type="submission" date="2017-05" db="EMBL/GenBank/DDBJ databases">
        <title>Genome Analysis of Maritalea myrionectae HL2708#5.</title>
        <authorList>
            <consortium name="Cotde Inc.-PKNU"/>
            <person name="Jang D."/>
            <person name="Oh H.-M."/>
        </authorList>
    </citation>
    <scope>NUCLEOTIDE SEQUENCE [LARGE SCALE GENOMIC DNA]</scope>
    <source>
        <strain evidence="6 7">HL2708#5</strain>
    </source>
</reference>
<dbReference type="SUPFAM" id="SSF64397">
    <property type="entry name" value="Hsp33 domain"/>
    <property type="match status" value="1"/>
</dbReference>
<dbReference type="NCBIfam" id="NF002386">
    <property type="entry name" value="PRK01402.1"/>
    <property type="match status" value="1"/>
</dbReference>
<dbReference type="AlphaFoldDB" id="A0A2R4MHU8"/>
<evidence type="ECO:0000256" key="1">
    <source>
        <dbReference type="ARBA" id="ARBA00022490"/>
    </source>
</evidence>
<dbReference type="RefSeq" id="WP_117396383.1">
    <property type="nucleotide sequence ID" value="NZ_CP021330.1"/>
</dbReference>
<dbReference type="EMBL" id="CP021330">
    <property type="protein sequence ID" value="AVX05513.1"/>
    <property type="molecule type" value="Genomic_DNA"/>
</dbReference>
<dbReference type="Pfam" id="PF01430">
    <property type="entry name" value="HSP33"/>
    <property type="match status" value="1"/>
</dbReference>
<dbReference type="Gene3D" id="3.90.1280.10">
    <property type="entry name" value="HSP33 redox switch-like"/>
    <property type="match status" value="1"/>
</dbReference>
<gene>
    <name evidence="6" type="ORF">MXMO3_03006</name>
</gene>